<proteinExistence type="predicted"/>
<protein>
    <submittedName>
        <fullName evidence="2">Uncharacterized protein</fullName>
    </submittedName>
</protein>
<feature type="region of interest" description="Disordered" evidence="1">
    <location>
        <begin position="29"/>
        <end position="105"/>
    </location>
</feature>
<reference evidence="2" key="1">
    <citation type="journal article" date="2013" name="BMC Microbiol.">
        <title>Characterization of Halomonas sp. ZM3 isolated from the Zelazny Most post-flotation waste reservoir, with a special focus on its mobile DNA.</title>
        <authorList>
            <person name="Dziewit L."/>
            <person name="Pyzik A."/>
            <person name="Matlakowska R."/>
            <person name="Baj J."/>
            <person name="Szuplewska M."/>
            <person name="Bartosik D."/>
        </authorList>
    </citation>
    <scope>NUCLEOTIDE SEQUENCE</scope>
    <source>
        <strain evidence="2">ZM3</strain>
        <plasmid evidence="2">pZM3H1</plasmid>
    </source>
</reference>
<evidence type="ECO:0000256" key="1">
    <source>
        <dbReference type="SAM" id="MobiDB-lite"/>
    </source>
</evidence>
<geneLocation type="plasmid" evidence="2">
    <name>pZM3H1</name>
</geneLocation>
<name>K7SQ05_9GAMM</name>
<dbReference type="AlphaFoldDB" id="K7SQ05"/>
<dbReference type="EMBL" id="JX569338">
    <property type="protein sequence ID" value="AFW03511.1"/>
    <property type="molecule type" value="Genomic_DNA"/>
</dbReference>
<accession>K7SQ05</accession>
<evidence type="ECO:0000313" key="2">
    <source>
        <dbReference type="EMBL" id="AFW03511.1"/>
    </source>
</evidence>
<sequence length="105" mass="11579">MTSPAHRGRDPRRYAPLLAWCARSLRVLPGASQASHRRRPGALRDPHATQPRAAPSYPCVSVATAQRRMGLPPREPVNHGPLGLKLAGRKPTNCPPRERQRRNAA</sequence>
<keyword evidence="2" id="KW-0614">Plasmid</keyword>
<organism evidence="2">
    <name type="scientific">Halomonas sp. ZM3</name>
    <dbReference type="NCBI Taxonomy" id="1250400"/>
    <lineage>
        <taxon>Bacteria</taxon>
        <taxon>Pseudomonadati</taxon>
        <taxon>Pseudomonadota</taxon>
        <taxon>Gammaproteobacteria</taxon>
        <taxon>Oceanospirillales</taxon>
        <taxon>Halomonadaceae</taxon>
        <taxon>Halomonas</taxon>
    </lineage>
</organism>